<evidence type="ECO:0008006" key="4">
    <source>
        <dbReference type="Google" id="ProtNLM"/>
    </source>
</evidence>
<comment type="caution">
    <text evidence="2">The sequence shown here is derived from an EMBL/GenBank/DDBJ whole genome shotgun (WGS) entry which is preliminary data.</text>
</comment>
<proteinExistence type="predicted"/>
<dbReference type="InterPro" id="IPR036890">
    <property type="entry name" value="HATPase_C_sf"/>
</dbReference>
<dbReference type="Proteomes" id="UP000305517">
    <property type="component" value="Unassembled WGS sequence"/>
</dbReference>
<dbReference type="EMBL" id="VAJM01000015">
    <property type="protein sequence ID" value="TLM88986.1"/>
    <property type="molecule type" value="Genomic_DNA"/>
</dbReference>
<feature type="coiled-coil region" evidence="1">
    <location>
        <begin position="1576"/>
        <end position="1603"/>
    </location>
</feature>
<accession>A0A5R8WJS8</accession>
<sequence length="1806" mass="201597">MPYKNMREYRTRYRQNLPLTDERNDEHFVGTVTAERDRFGFFSFVHGNKRKIENLLTGTIDMADDSQGIYEFIQNAADCDATHFYLFFNEQYFLAINNGFAFTNGGVDAILNSAQTSDDKEDTSKIGRYGIGFKLVHRLVGKGNGITELLKEYAGPVIYSWSQPADFSQFVGDQALSAEAVGAAEAASPWLFKILLTCFPAMPGEEVRDLNYQPRVGFPTDELAECRAYLRECAPQLDLDQLSQGSLFFLKLGEGKSQKLRENEQALGNGMRSALHLLGKLQHVSVQGQAVQRLDDLHLETFTLPADDPRLLVVPLENSRDQRSPLECTFGFAPVEQASALLKTEASFFKYFPVAAEDAPYTFVLHSNLLGIEPNRTQLQPNDINKQLLPLAVTLLYERLQTHIGTNPSLARRIWGGILLSDEPPMGQKHAWQKPVFYDPLLAGLPAVVPTASGGFRPVAQVKIKQTKLPVEPAALGIAEQEWFRWESGSELANHAGRKLKLVQWNIKDLISSGNIDAINDWLKSLTSDDLTRFVSELSSIKLEAGKVWTAEFLAKLCALRFVPFADGVLWSISMVVDSASHLLLPAGAAAVSGTLHKAGLHTSFYSPEFASSAIGRAMLQKLPYFEKNSELFTRVSSQISEAFVQLNAAEKLPLFTWFESLGITTTTLRKLVLFRNAHSNPMALGELVSKDVTLPSLFKWAEVHADDYSAQLDKYLLKKPELYASLIQTRWESWKTKLTTSNIAVFSKTVVEWYAAASNPGHLPGPKTVLTTNGWQPTGSVFYHSKLSESANYKALGEAILALYGWQVPESEMLPWLATEPFKLDVDTLACTPKANLLTSAQVAVWIALAKATEVRLTDYLTLRAEAGQYQVMPRTNGRPRSYFSTDEAVRTLAEANCPDLHPLPLDAHGRSLRDEEAVLKDAKLLTALLDELPATEWLSEALQNLMAETSYSSVVRDWLTRLPRVEVELEAEYPANHLHRRLLELAARTLADKPSELAAFRRKLFLSVPHHAEFALDGAAEADEIKLKTGTGADVKLRRSALLPGADQKSEWVNQLADRLAAGDDLRKLLGLGEEHDHGRLQADVLAELANFGNVLQNATQVAYVLLTGEDSEVYSLTDFQVLSADGQPYALTSDWYTKAPNFIDPGYVLGSDLAELPDLLKMSGQREYNIPNTAFRLLSRPYFTGQGLQAPGLREDLDEVGQQTLLTYLYERWEKREQQTSKYDWPTDWTTLAGVHAARALGFVPAEVVLPVELATSDELAPDWLVIWASTNSPAQRQRFLATLGVAVDSSPLANLRRAFQLPPAPGPAANLFEGLPNQTNEARQRVLTLTLRWLDEQQIRIASTWHQQLLTGIFERLDINHFDWERFAYLTADFSGATWHVVRCNSEDDLQLDANARTELHDHGLAIVDLLKIAADRGLNVLDMSIYPENWSTLSAKKIVVEANFNRSALQSEACEVPELAEWASENAWTKGIINRVFTVPGDLPQVRTLLQEPLTTRYHGRLWVDLDEGNMYVKADDLAHLPELLAEQEVSVFTSEGITALRHALRDMDAAYDKQSLLTLNQQLTQQQERERDKDRQLAIKEDRIRELEQRIALMEQARLMKPTDAHPSMDGDDGDGTTDIQGTAAAAAASQEAVAKAKVWLQSQPGYDCSRWEVQYSVVRGVRYDGQPLTLVVKSAKLGYMYLTPFDWLALAREKPSALLVLTANGHFRPTTLEDLEQDERNRRYSLKVSLNEYASEKMLTALAVFYRELYGETGVQTTFKFHQPGANYTDSLDVPLRGFFGSATNPDAGPVSPQSDDVL</sequence>
<evidence type="ECO:0000256" key="1">
    <source>
        <dbReference type="SAM" id="Coils"/>
    </source>
</evidence>
<organism evidence="2 3">
    <name type="scientific">Hymenobacter jeollabukensis</name>
    <dbReference type="NCBI Taxonomy" id="2025313"/>
    <lineage>
        <taxon>Bacteria</taxon>
        <taxon>Pseudomonadati</taxon>
        <taxon>Bacteroidota</taxon>
        <taxon>Cytophagia</taxon>
        <taxon>Cytophagales</taxon>
        <taxon>Hymenobacteraceae</taxon>
        <taxon>Hymenobacter</taxon>
    </lineage>
</organism>
<evidence type="ECO:0000313" key="2">
    <source>
        <dbReference type="EMBL" id="TLM88986.1"/>
    </source>
</evidence>
<name>A0A5R8WJS8_9BACT</name>
<keyword evidence="1" id="KW-0175">Coiled coil</keyword>
<dbReference type="NCBIfam" id="NF047352">
    <property type="entry name" value="P_loop_sacsin"/>
    <property type="match status" value="1"/>
</dbReference>
<dbReference type="RefSeq" id="WP_138081332.1">
    <property type="nucleotide sequence ID" value="NZ_VAJM01000015.1"/>
</dbReference>
<dbReference type="SUPFAM" id="SSF55874">
    <property type="entry name" value="ATPase domain of HSP90 chaperone/DNA topoisomerase II/histidine kinase"/>
    <property type="match status" value="1"/>
</dbReference>
<keyword evidence="3" id="KW-1185">Reference proteome</keyword>
<reference evidence="2 3" key="1">
    <citation type="submission" date="2019-05" db="EMBL/GenBank/DDBJ databases">
        <title>Hymenobacter edaphi sp. nov., isolated from abandoned arsenic-contaminated farmland soil.</title>
        <authorList>
            <person name="Nie L."/>
        </authorList>
    </citation>
    <scope>NUCLEOTIDE SEQUENCE [LARGE SCALE GENOMIC DNA]</scope>
    <source>
        <strain evidence="2 3">1-3-3-8</strain>
    </source>
</reference>
<gene>
    <name evidence="2" type="ORF">FDY95_22660</name>
</gene>
<evidence type="ECO:0000313" key="3">
    <source>
        <dbReference type="Proteomes" id="UP000305517"/>
    </source>
</evidence>
<dbReference type="OrthoDB" id="9757917at2"/>
<protein>
    <recommendedName>
        <fullName evidence="4">ATP-binding protein</fullName>
    </recommendedName>
</protein>